<reference evidence="3" key="3">
    <citation type="submission" date="2018-08" db="UniProtKB">
        <authorList>
            <consortium name="EnsemblPlants"/>
        </authorList>
    </citation>
    <scope>IDENTIFICATION</scope>
    <source>
        <strain evidence="3">cv. Bd21</strain>
    </source>
</reference>
<dbReference type="Proteomes" id="UP000008810">
    <property type="component" value="Chromosome 1"/>
</dbReference>
<dbReference type="EnsemblPlants" id="PNT75477">
    <property type="protein sequence ID" value="PNT75477"/>
    <property type="gene ID" value="BRADI_1g33155v3"/>
</dbReference>
<evidence type="ECO:0000313" key="3">
    <source>
        <dbReference type="EnsemblPlants" id="PNT75477"/>
    </source>
</evidence>
<keyword evidence="4" id="KW-1185">Reference proteome</keyword>
<gene>
    <name evidence="2" type="ORF">BRADI_1g33155v3</name>
</gene>
<proteinExistence type="predicted"/>
<feature type="compositionally biased region" description="Basic residues" evidence="1">
    <location>
        <begin position="1"/>
        <end position="11"/>
    </location>
</feature>
<dbReference type="InParanoid" id="A0A2K2DMH0"/>
<name>A0A2K2DMH0_BRADI</name>
<evidence type="ECO:0000313" key="4">
    <source>
        <dbReference type="Proteomes" id="UP000008810"/>
    </source>
</evidence>
<evidence type="ECO:0000256" key="1">
    <source>
        <dbReference type="SAM" id="MobiDB-lite"/>
    </source>
</evidence>
<sequence>MRWTRKWKGTGRRGALATETDRRKAANWTEDGRNWFAVGERAEENGRAAAGRTGELHWGRKGVEKNSRTGSIRINARVGGRGKDRRLPKNRFSQFSQ</sequence>
<reference evidence="2" key="2">
    <citation type="submission" date="2017-06" db="EMBL/GenBank/DDBJ databases">
        <title>WGS assembly of Brachypodium distachyon.</title>
        <authorList>
            <consortium name="The International Brachypodium Initiative"/>
            <person name="Lucas S."/>
            <person name="Harmon-Smith M."/>
            <person name="Lail K."/>
            <person name="Tice H."/>
            <person name="Grimwood J."/>
            <person name="Bruce D."/>
            <person name="Barry K."/>
            <person name="Shu S."/>
            <person name="Lindquist E."/>
            <person name="Wang M."/>
            <person name="Pitluck S."/>
            <person name="Vogel J.P."/>
            <person name="Garvin D.F."/>
            <person name="Mockler T.C."/>
            <person name="Schmutz J."/>
            <person name="Rokhsar D."/>
            <person name="Bevan M.W."/>
        </authorList>
    </citation>
    <scope>NUCLEOTIDE SEQUENCE</scope>
    <source>
        <strain evidence="2">Bd21</strain>
    </source>
</reference>
<feature type="compositionally biased region" description="Basic and acidic residues" evidence="1">
    <location>
        <begin position="54"/>
        <end position="67"/>
    </location>
</feature>
<feature type="region of interest" description="Disordered" evidence="1">
    <location>
        <begin position="45"/>
        <end position="97"/>
    </location>
</feature>
<dbReference type="AlphaFoldDB" id="A0A2K2DMH0"/>
<accession>A0A2K2DMH0</accession>
<feature type="region of interest" description="Disordered" evidence="1">
    <location>
        <begin position="1"/>
        <end position="24"/>
    </location>
</feature>
<protein>
    <submittedName>
        <fullName evidence="2 3">Uncharacterized protein</fullName>
    </submittedName>
</protein>
<dbReference type="Gramene" id="PNT75477">
    <property type="protein sequence ID" value="PNT75477"/>
    <property type="gene ID" value="BRADI_1g33155v3"/>
</dbReference>
<evidence type="ECO:0000313" key="2">
    <source>
        <dbReference type="EMBL" id="PNT75477.1"/>
    </source>
</evidence>
<reference evidence="2 3" key="1">
    <citation type="journal article" date="2010" name="Nature">
        <title>Genome sequencing and analysis of the model grass Brachypodium distachyon.</title>
        <authorList>
            <consortium name="International Brachypodium Initiative"/>
        </authorList>
    </citation>
    <scope>NUCLEOTIDE SEQUENCE [LARGE SCALE GENOMIC DNA]</scope>
    <source>
        <strain evidence="2 3">Bd21</strain>
    </source>
</reference>
<organism evidence="2">
    <name type="scientific">Brachypodium distachyon</name>
    <name type="common">Purple false brome</name>
    <name type="synonym">Trachynia distachya</name>
    <dbReference type="NCBI Taxonomy" id="15368"/>
    <lineage>
        <taxon>Eukaryota</taxon>
        <taxon>Viridiplantae</taxon>
        <taxon>Streptophyta</taxon>
        <taxon>Embryophyta</taxon>
        <taxon>Tracheophyta</taxon>
        <taxon>Spermatophyta</taxon>
        <taxon>Magnoliopsida</taxon>
        <taxon>Liliopsida</taxon>
        <taxon>Poales</taxon>
        <taxon>Poaceae</taxon>
        <taxon>BOP clade</taxon>
        <taxon>Pooideae</taxon>
        <taxon>Stipodae</taxon>
        <taxon>Brachypodieae</taxon>
        <taxon>Brachypodium</taxon>
    </lineage>
</organism>
<dbReference type="EMBL" id="CM000880">
    <property type="protein sequence ID" value="PNT75477.1"/>
    <property type="molecule type" value="Genomic_DNA"/>
</dbReference>